<gene>
    <name evidence="1" type="ORF">J5V16_15405</name>
</gene>
<organism evidence="1 2">
    <name type="scientific">Glycomyces niveus</name>
    <dbReference type="NCBI Taxonomy" id="2820287"/>
    <lineage>
        <taxon>Bacteria</taxon>
        <taxon>Bacillati</taxon>
        <taxon>Actinomycetota</taxon>
        <taxon>Actinomycetes</taxon>
        <taxon>Glycomycetales</taxon>
        <taxon>Glycomycetaceae</taxon>
        <taxon>Glycomyces</taxon>
    </lineage>
</organism>
<dbReference type="Proteomes" id="UP000681341">
    <property type="component" value="Unassembled WGS sequence"/>
</dbReference>
<evidence type="ECO:0000313" key="2">
    <source>
        <dbReference type="Proteomes" id="UP000681341"/>
    </source>
</evidence>
<name>A0ABS3U611_9ACTN</name>
<comment type="caution">
    <text evidence="1">The sequence shown here is derived from an EMBL/GenBank/DDBJ whole genome shotgun (WGS) entry which is preliminary data.</text>
</comment>
<sequence>MFEDRLTAFADRHLGGRPVPADLRVMLLAQWEARTDFRDLLDLQFLEPDQLNPLLDTGYLRPEELADPDMQAVNAGAAATAEYAKLIAEGGKGWIGYWFHPDQPADEPVPLLELDTEFTFWSLAGRTLAEACAVEAVQYEDDKRAAFTRLAARLAALGLPLDADDYDAVPEPEFTVDPGTLMEELMDAEREKRGLI</sequence>
<proteinExistence type="predicted"/>
<dbReference type="RefSeq" id="WP_208497308.1">
    <property type="nucleotide sequence ID" value="NZ_JAGFNP010000008.1"/>
</dbReference>
<keyword evidence="2" id="KW-1185">Reference proteome</keyword>
<reference evidence="1 2" key="1">
    <citation type="submission" date="2021-03" db="EMBL/GenBank/DDBJ databases">
        <title>Glycomyces sp. nov., a novel actinomycete isolated from soil.</title>
        <authorList>
            <person name="Yang X."/>
            <person name="Xu X."/>
        </authorList>
    </citation>
    <scope>NUCLEOTIDE SEQUENCE [LARGE SCALE GENOMIC DNA]</scope>
    <source>
        <strain evidence="1 2">NEAU-S30</strain>
    </source>
</reference>
<protein>
    <submittedName>
        <fullName evidence="1">Uncharacterized protein</fullName>
    </submittedName>
</protein>
<accession>A0ABS3U611</accession>
<dbReference type="EMBL" id="JAGFNP010000008">
    <property type="protein sequence ID" value="MBO3734214.1"/>
    <property type="molecule type" value="Genomic_DNA"/>
</dbReference>
<evidence type="ECO:0000313" key="1">
    <source>
        <dbReference type="EMBL" id="MBO3734214.1"/>
    </source>
</evidence>